<dbReference type="InterPro" id="IPR013320">
    <property type="entry name" value="ConA-like_dom_sf"/>
</dbReference>
<dbReference type="SUPFAM" id="SSF49899">
    <property type="entry name" value="Concanavalin A-like lectins/glucanases"/>
    <property type="match status" value="1"/>
</dbReference>
<name>A0A671XEL7_SPAAU</name>
<dbReference type="Proteomes" id="UP000472265">
    <property type="component" value="Chromosome 10"/>
</dbReference>
<keyword evidence="1" id="KW-1133">Transmembrane helix</keyword>
<dbReference type="PROSITE" id="PS50188">
    <property type="entry name" value="B302_SPRY"/>
    <property type="match status" value="1"/>
</dbReference>
<keyword evidence="1" id="KW-0812">Transmembrane</keyword>
<dbReference type="InterPro" id="IPR050143">
    <property type="entry name" value="TRIM/RBCC"/>
</dbReference>
<feature type="domain" description="B30.2/SPRY" evidence="2">
    <location>
        <begin position="69"/>
        <end position="264"/>
    </location>
</feature>
<dbReference type="InParanoid" id="A0A671XEL7"/>
<sequence>SPGTLRSTTSDMMEQIQQKLEKLSSVGEFFFSSLSGFLFNTKHQKPKYKIRPLYYLRGLLTASKGLFVLCTTVLFSIVVFIFCSTAVDVKLDPTTAHSYLVLSPDGKKVKDGDQDQKVPAAPGRFDMFGSVLGLNRLTSGRSYWEVEVTRKTGWDLGVARCDANRKGNLSLTPDNGYWVTVHYENEKYAALTVPPVSLSLTVKPQKVGVFVDYDEGLVSFYNLTAQSHIYSFTRCSFGGEISPYFSPHLHRNGKNSEPLIISPLIISAVKNQK</sequence>
<accession>A0A671XEL7</accession>
<reference evidence="3" key="1">
    <citation type="submission" date="2021-04" db="EMBL/GenBank/DDBJ databases">
        <authorList>
            <consortium name="Wellcome Sanger Institute Data Sharing"/>
        </authorList>
    </citation>
    <scope>NUCLEOTIDE SEQUENCE [LARGE SCALE GENOMIC DNA]</scope>
</reference>
<dbReference type="InterPro" id="IPR006574">
    <property type="entry name" value="PRY"/>
</dbReference>
<dbReference type="PRINTS" id="PR01407">
    <property type="entry name" value="BUTYPHLNCDUF"/>
</dbReference>
<reference evidence="3" key="2">
    <citation type="submission" date="2025-08" db="UniProtKB">
        <authorList>
            <consortium name="Ensembl"/>
        </authorList>
    </citation>
    <scope>IDENTIFICATION</scope>
</reference>
<reference evidence="3" key="3">
    <citation type="submission" date="2025-09" db="UniProtKB">
        <authorList>
            <consortium name="Ensembl"/>
        </authorList>
    </citation>
    <scope>IDENTIFICATION</scope>
</reference>
<dbReference type="InterPro" id="IPR001870">
    <property type="entry name" value="B30.2/SPRY"/>
</dbReference>
<feature type="transmembrane region" description="Helical" evidence="1">
    <location>
        <begin position="59"/>
        <end position="82"/>
    </location>
</feature>
<proteinExistence type="predicted"/>
<dbReference type="Pfam" id="PF00622">
    <property type="entry name" value="SPRY"/>
    <property type="match status" value="1"/>
</dbReference>
<organism evidence="3 4">
    <name type="scientific">Sparus aurata</name>
    <name type="common">Gilthead sea bream</name>
    <dbReference type="NCBI Taxonomy" id="8175"/>
    <lineage>
        <taxon>Eukaryota</taxon>
        <taxon>Metazoa</taxon>
        <taxon>Chordata</taxon>
        <taxon>Craniata</taxon>
        <taxon>Vertebrata</taxon>
        <taxon>Euteleostomi</taxon>
        <taxon>Actinopterygii</taxon>
        <taxon>Neopterygii</taxon>
        <taxon>Teleostei</taxon>
        <taxon>Neoteleostei</taxon>
        <taxon>Acanthomorphata</taxon>
        <taxon>Eupercaria</taxon>
        <taxon>Spariformes</taxon>
        <taxon>Sparidae</taxon>
        <taxon>Sparus</taxon>
    </lineage>
</organism>
<dbReference type="CDD" id="cd13733">
    <property type="entry name" value="SPRY_PRY_C-I_1"/>
    <property type="match status" value="1"/>
</dbReference>
<keyword evidence="1" id="KW-0472">Membrane</keyword>
<dbReference type="InterPro" id="IPR043136">
    <property type="entry name" value="B30.2/SPRY_sf"/>
</dbReference>
<dbReference type="Ensembl" id="ENSSAUT00010052149.1">
    <property type="protein sequence ID" value="ENSSAUP00010049562.1"/>
    <property type="gene ID" value="ENSSAUG00010020683.1"/>
</dbReference>
<protein>
    <recommendedName>
        <fullName evidence="2">B30.2/SPRY domain-containing protein</fullName>
    </recommendedName>
</protein>
<dbReference type="Pfam" id="PF13765">
    <property type="entry name" value="PRY"/>
    <property type="match status" value="1"/>
</dbReference>
<dbReference type="InterPro" id="IPR003877">
    <property type="entry name" value="SPRY_dom"/>
</dbReference>
<evidence type="ECO:0000313" key="3">
    <source>
        <dbReference type="Ensembl" id="ENSSAUP00010049562.1"/>
    </source>
</evidence>
<dbReference type="InterPro" id="IPR003879">
    <property type="entry name" value="Butyrophylin_SPRY"/>
</dbReference>
<dbReference type="SMART" id="SM00449">
    <property type="entry name" value="SPRY"/>
    <property type="match status" value="1"/>
</dbReference>
<evidence type="ECO:0000313" key="4">
    <source>
        <dbReference type="Proteomes" id="UP000472265"/>
    </source>
</evidence>
<evidence type="ECO:0000256" key="1">
    <source>
        <dbReference type="SAM" id="Phobius"/>
    </source>
</evidence>
<dbReference type="PANTHER" id="PTHR24103">
    <property type="entry name" value="E3 UBIQUITIN-PROTEIN LIGASE TRIM"/>
    <property type="match status" value="1"/>
</dbReference>
<dbReference type="AlphaFoldDB" id="A0A671XEL7"/>
<dbReference type="FunFam" id="2.60.120.920:FF:000004">
    <property type="entry name" value="Butyrophilin subfamily 1 member A1"/>
    <property type="match status" value="1"/>
</dbReference>
<dbReference type="GeneTree" id="ENSGT01040000240385"/>
<dbReference type="Gene3D" id="2.60.120.920">
    <property type="match status" value="1"/>
</dbReference>
<keyword evidence="4" id="KW-1185">Reference proteome</keyword>
<dbReference type="OMA" id="GYWVTAH"/>
<evidence type="ECO:0000259" key="2">
    <source>
        <dbReference type="PROSITE" id="PS50188"/>
    </source>
</evidence>
<dbReference type="SMART" id="SM00589">
    <property type="entry name" value="PRY"/>
    <property type="match status" value="1"/>
</dbReference>